<organism evidence="9 10">
    <name type="scientific">Pocillopora meandrina</name>
    <dbReference type="NCBI Taxonomy" id="46732"/>
    <lineage>
        <taxon>Eukaryota</taxon>
        <taxon>Metazoa</taxon>
        <taxon>Cnidaria</taxon>
        <taxon>Anthozoa</taxon>
        <taxon>Hexacorallia</taxon>
        <taxon>Scleractinia</taxon>
        <taxon>Astrocoeniina</taxon>
        <taxon>Pocilloporidae</taxon>
        <taxon>Pocillopora</taxon>
    </lineage>
</organism>
<name>A0AAU9XQ95_9CNID</name>
<dbReference type="Gene3D" id="3.30.1120.10">
    <property type="match status" value="1"/>
</dbReference>
<dbReference type="InterPro" id="IPR024607">
    <property type="entry name" value="Sulfatase_CS"/>
</dbReference>
<dbReference type="GO" id="GO:0004065">
    <property type="term" value="F:arylsulfatase activity"/>
    <property type="evidence" value="ECO:0007669"/>
    <property type="project" value="TreeGrafter"/>
</dbReference>
<comment type="similarity">
    <text evidence="2">Belongs to the sulfatase family.</text>
</comment>
<comment type="caution">
    <text evidence="9">The sequence shown here is derived from an EMBL/GenBank/DDBJ whole genome shotgun (WGS) entry which is preliminary data.</text>
</comment>
<reference evidence="9 10" key="1">
    <citation type="submission" date="2022-05" db="EMBL/GenBank/DDBJ databases">
        <authorList>
            <consortium name="Genoscope - CEA"/>
            <person name="William W."/>
        </authorList>
    </citation>
    <scope>NUCLEOTIDE SEQUENCE [LARGE SCALE GENOMIC DNA]</scope>
</reference>
<protein>
    <recommendedName>
        <fullName evidence="8">Sulfatase N-terminal domain-containing protein</fullName>
    </recommendedName>
</protein>
<evidence type="ECO:0000313" key="9">
    <source>
        <dbReference type="EMBL" id="CAH3153335.1"/>
    </source>
</evidence>
<dbReference type="InterPro" id="IPR000917">
    <property type="entry name" value="Sulfatase_N"/>
</dbReference>
<proteinExistence type="inferred from homology"/>
<evidence type="ECO:0000256" key="6">
    <source>
        <dbReference type="SAM" id="Phobius"/>
    </source>
</evidence>
<dbReference type="InterPro" id="IPR017850">
    <property type="entry name" value="Alkaline_phosphatase_core_sf"/>
</dbReference>
<evidence type="ECO:0000256" key="4">
    <source>
        <dbReference type="ARBA" id="ARBA00022801"/>
    </source>
</evidence>
<evidence type="ECO:0000256" key="3">
    <source>
        <dbReference type="ARBA" id="ARBA00022723"/>
    </source>
</evidence>
<feature type="transmembrane region" description="Helical" evidence="6">
    <location>
        <begin position="185"/>
        <end position="202"/>
    </location>
</feature>
<keyword evidence="5" id="KW-0106">Calcium</keyword>
<dbReference type="InterPro" id="IPR050738">
    <property type="entry name" value="Sulfatase"/>
</dbReference>
<dbReference type="Pfam" id="PF14707">
    <property type="entry name" value="Sulfatase_C"/>
    <property type="match status" value="1"/>
</dbReference>
<evidence type="ECO:0000259" key="8">
    <source>
        <dbReference type="Pfam" id="PF00884"/>
    </source>
</evidence>
<dbReference type="GO" id="GO:0012505">
    <property type="term" value="C:endomembrane system"/>
    <property type="evidence" value="ECO:0007669"/>
    <property type="project" value="UniProtKB-ARBA"/>
</dbReference>
<dbReference type="AlphaFoldDB" id="A0AAU9XQ95"/>
<evidence type="ECO:0000256" key="5">
    <source>
        <dbReference type="ARBA" id="ARBA00022837"/>
    </source>
</evidence>
<dbReference type="PROSITE" id="PS00149">
    <property type="entry name" value="SULFATASE_2"/>
    <property type="match status" value="1"/>
</dbReference>
<dbReference type="Pfam" id="PF00884">
    <property type="entry name" value="Sulfatase"/>
    <property type="match status" value="1"/>
</dbReference>
<dbReference type="PANTHER" id="PTHR42693:SF49">
    <property type="entry name" value="SULFATASE N-TERMINAL DOMAIN-CONTAINING PROTEIN"/>
    <property type="match status" value="1"/>
</dbReference>
<accession>A0AAU9XQ95</accession>
<evidence type="ECO:0000256" key="1">
    <source>
        <dbReference type="ARBA" id="ARBA00001913"/>
    </source>
</evidence>
<keyword evidence="10" id="KW-1185">Reference proteome</keyword>
<gene>
    <name evidence="9" type="ORF">PMEA_00027059</name>
</gene>
<dbReference type="SUPFAM" id="SSF53649">
    <property type="entry name" value="Alkaline phosphatase-like"/>
    <property type="match status" value="1"/>
</dbReference>
<evidence type="ECO:0000256" key="7">
    <source>
        <dbReference type="SAM" id="SignalP"/>
    </source>
</evidence>
<keyword evidence="7" id="KW-0732">Signal</keyword>
<keyword evidence="3" id="KW-0479">Metal-binding</keyword>
<comment type="cofactor">
    <cofactor evidence="1">
        <name>Ca(2+)</name>
        <dbReference type="ChEBI" id="CHEBI:29108"/>
    </cofactor>
</comment>
<dbReference type="Gene3D" id="1.10.287.550">
    <property type="entry name" value="Helix hairpin bin"/>
    <property type="match status" value="1"/>
</dbReference>
<feature type="signal peptide" evidence="7">
    <location>
        <begin position="1"/>
        <end position="20"/>
    </location>
</feature>
<feature type="chain" id="PRO_5043919794" description="Sulfatase N-terminal domain-containing protein" evidence="7">
    <location>
        <begin position="21"/>
        <end position="575"/>
    </location>
</feature>
<keyword evidence="4" id="KW-0378">Hydrolase</keyword>
<dbReference type="GO" id="GO:0046872">
    <property type="term" value="F:metal ion binding"/>
    <property type="evidence" value="ECO:0007669"/>
    <property type="project" value="UniProtKB-KW"/>
</dbReference>
<dbReference type="Gene3D" id="3.40.720.10">
    <property type="entry name" value="Alkaline Phosphatase, subunit A"/>
    <property type="match status" value="1"/>
</dbReference>
<sequence length="575" mass="64006">MWATWLTVIFSLEIFSVTFAKPNVLVFLVDDLGIADLGCFGNDTMKTPNIDRLAEQGARLQHDVTPDSICTPNRAAFLTGRYPIRSGLASDQKQIRVFIFAASSGGLPPNETTFAEIASAAGYKTGMIGKWHLGLHSSTSSDFHYHPLRQGFHYYYGLPLTNLRDCEPGSFVIEHIIPGFRPTNILIAATIIGLTLHICYLNSLISKSVFFSLLAITVFICFTLSAGLIILAGFNCFLMKNFEVIEQPVVLENLTARFTDEAVNFIHKNKDNPFLLFMSFAKVHTALFTTKPFADHSVHGRYGDNVEEMDWSVGQIMASLEELGLRENTFVYFTSDNGPHLEEISPSGDYHSGWKGIYKGGKGQCWDGGVRMPTIASWPGHIPAGISIDQLTSSMDLLPTVAKLTGTDLPQDRVIDGKDLLPLLTNQTEESSHEFIFHYCGNQVHAVRYHPKDSDIVWKAHFMTAKWTEGTEMCSGHGICGCHGHLVEVQNPPLLYDMTDDPAESSPLASNSPDYKAVMENIYPALKTHIRGIHNVPGQLGYKNMFYPRLQMCCNFPYCSCKEKDGQLEHFPENV</sequence>
<feature type="domain" description="Sulfatase N-terminal" evidence="8">
    <location>
        <begin position="22"/>
        <end position="406"/>
    </location>
</feature>
<keyword evidence="6" id="KW-0812">Transmembrane</keyword>
<dbReference type="FunFam" id="3.30.1120.10:FF:000001">
    <property type="entry name" value="Arylsulfatase E"/>
    <property type="match status" value="1"/>
</dbReference>
<evidence type="ECO:0000313" key="10">
    <source>
        <dbReference type="Proteomes" id="UP001159428"/>
    </source>
</evidence>
<dbReference type="PANTHER" id="PTHR42693">
    <property type="entry name" value="ARYLSULFATASE FAMILY MEMBER"/>
    <property type="match status" value="1"/>
</dbReference>
<keyword evidence="6" id="KW-0472">Membrane</keyword>
<dbReference type="EMBL" id="CALNXJ010000053">
    <property type="protein sequence ID" value="CAH3153335.1"/>
    <property type="molecule type" value="Genomic_DNA"/>
</dbReference>
<keyword evidence="6" id="KW-1133">Transmembrane helix</keyword>
<evidence type="ECO:0000256" key="2">
    <source>
        <dbReference type="ARBA" id="ARBA00008779"/>
    </source>
</evidence>
<feature type="transmembrane region" description="Helical" evidence="6">
    <location>
        <begin position="209"/>
        <end position="234"/>
    </location>
</feature>
<dbReference type="GO" id="GO:0005737">
    <property type="term" value="C:cytoplasm"/>
    <property type="evidence" value="ECO:0007669"/>
    <property type="project" value="UniProtKB-ARBA"/>
</dbReference>
<dbReference type="Proteomes" id="UP001159428">
    <property type="component" value="Unassembled WGS sequence"/>
</dbReference>